<dbReference type="AlphaFoldDB" id="A0A844FWR0"/>
<feature type="active site" description="Nucleophile" evidence="8">
    <location>
        <position position="33"/>
    </location>
</feature>
<dbReference type="GO" id="GO:0015035">
    <property type="term" value="F:protein-disulfide reductase activity"/>
    <property type="evidence" value="ECO:0007669"/>
    <property type="project" value="UniProtKB-UniRule"/>
</dbReference>
<dbReference type="NCBIfam" id="TIGR01068">
    <property type="entry name" value="thioredoxin"/>
    <property type="match status" value="1"/>
</dbReference>
<keyword evidence="12" id="KW-1185">Reference proteome</keyword>
<evidence type="ECO:0000256" key="3">
    <source>
        <dbReference type="ARBA" id="ARBA00022982"/>
    </source>
</evidence>
<dbReference type="InterPro" id="IPR005746">
    <property type="entry name" value="Thioredoxin"/>
</dbReference>
<dbReference type="FunFam" id="3.40.30.10:FF:000001">
    <property type="entry name" value="Thioredoxin"/>
    <property type="match status" value="1"/>
</dbReference>
<dbReference type="PROSITE" id="PS51352">
    <property type="entry name" value="THIOREDOXIN_2"/>
    <property type="match status" value="1"/>
</dbReference>
<evidence type="ECO:0000259" key="10">
    <source>
        <dbReference type="PROSITE" id="PS51352"/>
    </source>
</evidence>
<organism evidence="11 12">
    <name type="scientific">Victivallis lenta</name>
    <dbReference type="NCBI Taxonomy" id="2606640"/>
    <lineage>
        <taxon>Bacteria</taxon>
        <taxon>Pseudomonadati</taxon>
        <taxon>Lentisphaerota</taxon>
        <taxon>Lentisphaeria</taxon>
        <taxon>Victivallales</taxon>
        <taxon>Victivallaceae</taxon>
        <taxon>Victivallis</taxon>
    </lineage>
</organism>
<feature type="site" description="Contributes to redox potential value" evidence="8">
    <location>
        <position position="32"/>
    </location>
</feature>
<protein>
    <recommendedName>
        <fullName evidence="6 7">Thioredoxin</fullName>
    </recommendedName>
</protein>
<evidence type="ECO:0000256" key="4">
    <source>
        <dbReference type="ARBA" id="ARBA00023157"/>
    </source>
</evidence>
<dbReference type="PANTHER" id="PTHR45663:SF11">
    <property type="entry name" value="GEO12009P1"/>
    <property type="match status" value="1"/>
</dbReference>
<evidence type="ECO:0000256" key="5">
    <source>
        <dbReference type="ARBA" id="ARBA00023284"/>
    </source>
</evidence>
<dbReference type="GO" id="GO:0005737">
    <property type="term" value="C:cytoplasm"/>
    <property type="evidence" value="ECO:0007669"/>
    <property type="project" value="TreeGrafter"/>
</dbReference>
<reference evidence="11 12" key="1">
    <citation type="submission" date="2019-08" db="EMBL/GenBank/DDBJ databases">
        <title>In-depth cultivation of the pig gut microbiome towards novel bacterial diversity and tailored functional studies.</title>
        <authorList>
            <person name="Wylensek D."/>
            <person name="Hitch T.C.A."/>
            <person name="Clavel T."/>
        </authorList>
    </citation>
    <scope>NUCLEOTIDE SEQUENCE [LARGE SCALE GENOMIC DNA]</scope>
    <source>
        <strain evidence="11 12">BBE-744-WT-12</strain>
    </source>
</reference>
<dbReference type="Pfam" id="PF00085">
    <property type="entry name" value="Thioredoxin"/>
    <property type="match status" value="1"/>
</dbReference>
<feature type="active site" description="Nucleophile" evidence="8">
    <location>
        <position position="30"/>
    </location>
</feature>
<evidence type="ECO:0000256" key="7">
    <source>
        <dbReference type="PIRNR" id="PIRNR000077"/>
    </source>
</evidence>
<dbReference type="PANTHER" id="PTHR45663">
    <property type="entry name" value="GEO12009P1"/>
    <property type="match status" value="1"/>
</dbReference>
<evidence type="ECO:0000256" key="9">
    <source>
        <dbReference type="PIRSR" id="PIRSR000077-4"/>
    </source>
</evidence>
<evidence type="ECO:0000256" key="1">
    <source>
        <dbReference type="ARBA" id="ARBA00008987"/>
    </source>
</evidence>
<dbReference type="Gene3D" id="3.40.30.10">
    <property type="entry name" value="Glutaredoxin"/>
    <property type="match status" value="1"/>
</dbReference>
<dbReference type="PIRSF" id="PIRSF000077">
    <property type="entry name" value="Thioredoxin"/>
    <property type="match status" value="1"/>
</dbReference>
<proteinExistence type="inferred from homology"/>
<dbReference type="EMBL" id="VUNS01000001">
    <property type="protein sequence ID" value="MST95516.1"/>
    <property type="molecule type" value="Genomic_DNA"/>
</dbReference>
<keyword evidence="3" id="KW-0249">Electron transport</keyword>
<feature type="site" description="Contributes to redox potential value" evidence="8">
    <location>
        <position position="31"/>
    </location>
</feature>
<dbReference type="InterPro" id="IPR036249">
    <property type="entry name" value="Thioredoxin-like_sf"/>
</dbReference>
<feature type="disulfide bond" description="Redox-active" evidence="9">
    <location>
        <begin position="30"/>
        <end position="33"/>
    </location>
</feature>
<keyword evidence="5 9" id="KW-0676">Redox-active center</keyword>
<evidence type="ECO:0000256" key="6">
    <source>
        <dbReference type="NCBIfam" id="TIGR01068"/>
    </source>
</evidence>
<dbReference type="RefSeq" id="WP_154416635.1">
    <property type="nucleotide sequence ID" value="NZ_DBFCGB010000141.1"/>
</dbReference>
<accession>A0A844FWR0</accession>
<dbReference type="PRINTS" id="PR00421">
    <property type="entry name" value="THIOREDOXIN"/>
</dbReference>
<feature type="domain" description="Thioredoxin" evidence="10">
    <location>
        <begin position="1"/>
        <end position="104"/>
    </location>
</feature>
<gene>
    <name evidence="11" type="primary">trxA</name>
    <name evidence="11" type="ORF">FYJ85_00445</name>
</gene>
<keyword evidence="4 9" id="KW-1015">Disulfide bond</keyword>
<sequence>MAEIKELNAANFDETVKSGVVLVDFWAPWCNPCRMLGGILEQVAAELPADVTIGKVNIDENRDLAVKFEVMNIPRIFIYKDGKIVNDMSGVQSKPKLLDALKNA</sequence>
<dbReference type="InterPro" id="IPR013766">
    <property type="entry name" value="Thioredoxin_domain"/>
</dbReference>
<evidence type="ECO:0000313" key="12">
    <source>
        <dbReference type="Proteomes" id="UP000435649"/>
    </source>
</evidence>
<evidence type="ECO:0000256" key="8">
    <source>
        <dbReference type="PIRSR" id="PIRSR000077-1"/>
    </source>
</evidence>
<evidence type="ECO:0000256" key="2">
    <source>
        <dbReference type="ARBA" id="ARBA00022448"/>
    </source>
</evidence>
<evidence type="ECO:0000313" key="11">
    <source>
        <dbReference type="EMBL" id="MST95516.1"/>
    </source>
</evidence>
<comment type="similarity">
    <text evidence="1 7">Belongs to the thioredoxin family.</text>
</comment>
<dbReference type="SUPFAM" id="SSF52833">
    <property type="entry name" value="Thioredoxin-like"/>
    <property type="match status" value="1"/>
</dbReference>
<comment type="caution">
    <text evidence="11">The sequence shown here is derived from an EMBL/GenBank/DDBJ whole genome shotgun (WGS) entry which is preliminary data.</text>
</comment>
<name>A0A844FWR0_9BACT</name>
<dbReference type="CDD" id="cd02947">
    <property type="entry name" value="TRX_family"/>
    <property type="match status" value="1"/>
</dbReference>
<keyword evidence="2" id="KW-0813">Transport</keyword>
<dbReference type="Proteomes" id="UP000435649">
    <property type="component" value="Unassembled WGS sequence"/>
</dbReference>
<feature type="site" description="Deprotonates C-terminal active site Cys" evidence="8">
    <location>
        <position position="24"/>
    </location>
</feature>